<evidence type="ECO:0000313" key="3">
    <source>
        <dbReference type="EMBL" id="ELR18025.1"/>
    </source>
</evidence>
<sequence>MAQQQTRNKEVIFASRPKDRPTENNFRLQDCDYPRLTKDGQAHAPPMHTIIVGSHFKLMTEVNSYTKPYEEGQPMYGDTIAKVIDSRNNNFNKGDYVMGMLNWRLFDVISPEMFKPRFVQKLDTKGLPLDVNLGLLGMTGWTAYFGLNHKGKPKQGETVVVSAATGAVGMVVGQLAKIKGCRVIGIAGGTEKVRVVKEEYGFDDCVDYKKAGDRLSDELKRACPEGIDLFWDGVGGPTLDAVLENLKVGGRVVSCGCISSYNNPQPIYKNWLFVAKRGLLVYDYFDRVEEARTELARLYKEGHIKYKTTISHGLEESVPTLLGLFEGKNVGKAIVEICKDTPSGAAGL</sequence>
<dbReference type="SMART" id="SM00829">
    <property type="entry name" value="PKS_ER"/>
    <property type="match status" value="1"/>
</dbReference>
<dbReference type="FunFam" id="3.40.50.720:FF:000121">
    <property type="entry name" value="Prostaglandin reductase 2"/>
    <property type="match status" value="1"/>
</dbReference>
<dbReference type="OMA" id="RQGWRTH"/>
<evidence type="ECO:0000313" key="4">
    <source>
        <dbReference type="Proteomes" id="UP000011083"/>
    </source>
</evidence>
<dbReference type="EMBL" id="KB007964">
    <property type="protein sequence ID" value="ELR18025.1"/>
    <property type="molecule type" value="Genomic_DNA"/>
</dbReference>
<dbReference type="SUPFAM" id="SSF50129">
    <property type="entry name" value="GroES-like"/>
    <property type="match status" value="1"/>
</dbReference>
<dbReference type="Gene3D" id="3.40.50.720">
    <property type="entry name" value="NAD(P)-binding Rossmann-like Domain"/>
    <property type="match status" value="1"/>
</dbReference>
<organism evidence="3 4">
    <name type="scientific">Acanthamoeba castellanii (strain ATCC 30010 / Neff)</name>
    <dbReference type="NCBI Taxonomy" id="1257118"/>
    <lineage>
        <taxon>Eukaryota</taxon>
        <taxon>Amoebozoa</taxon>
        <taxon>Discosea</taxon>
        <taxon>Longamoebia</taxon>
        <taxon>Centramoebida</taxon>
        <taxon>Acanthamoebidae</taxon>
        <taxon>Acanthamoeba</taxon>
    </lineage>
</organism>
<reference evidence="3 4" key="1">
    <citation type="journal article" date="2013" name="Genome Biol.">
        <title>Genome of Acanthamoeba castellanii highlights extensive lateral gene transfer and early evolution of tyrosine kinase signaling.</title>
        <authorList>
            <person name="Clarke M."/>
            <person name="Lohan A.J."/>
            <person name="Liu B."/>
            <person name="Lagkouvardos I."/>
            <person name="Roy S."/>
            <person name="Zafar N."/>
            <person name="Bertelli C."/>
            <person name="Schilde C."/>
            <person name="Kianianmomeni A."/>
            <person name="Burglin T.R."/>
            <person name="Frech C."/>
            <person name="Turcotte B."/>
            <person name="Kopec K.O."/>
            <person name="Synnott J.M."/>
            <person name="Choo C."/>
            <person name="Paponov I."/>
            <person name="Finkler A."/>
            <person name="Soon Heng Tan C."/>
            <person name="Hutchins A.P."/>
            <person name="Weinmeier T."/>
            <person name="Rattei T."/>
            <person name="Chu J.S."/>
            <person name="Gimenez G."/>
            <person name="Irimia M."/>
            <person name="Rigden D.J."/>
            <person name="Fitzpatrick D.A."/>
            <person name="Lorenzo-Morales J."/>
            <person name="Bateman A."/>
            <person name="Chiu C.H."/>
            <person name="Tang P."/>
            <person name="Hegemann P."/>
            <person name="Fromm H."/>
            <person name="Raoult D."/>
            <person name="Greub G."/>
            <person name="Miranda-Saavedra D."/>
            <person name="Chen N."/>
            <person name="Nash P."/>
            <person name="Ginger M.L."/>
            <person name="Horn M."/>
            <person name="Schaap P."/>
            <person name="Caler L."/>
            <person name="Loftus B."/>
        </authorList>
    </citation>
    <scope>NUCLEOTIDE SEQUENCE [LARGE SCALE GENOMIC DNA]</scope>
    <source>
        <strain evidence="3 4">Neff</strain>
    </source>
</reference>
<dbReference type="PANTHER" id="PTHR43205:SF7">
    <property type="entry name" value="PROSTAGLANDIN REDUCTASE 1"/>
    <property type="match status" value="1"/>
</dbReference>
<dbReference type="Pfam" id="PF16884">
    <property type="entry name" value="ADH_N_2"/>
    <property type="match status" value="1"/>
</dbReference>
<dbReference type="OrthoDB" id="809632at2759"/>
<evidence type="ECO:0000259" key="2">
    <source>
        <dbReference type="SMART" id="SM00829"/>
    </source>
</evidence>
<dbReference type="InterPro" id="IPR013149">
    <property type="entry name" value="ADH-like_C"/>
</dbReference>
<dbReference type="InterPro" id="IPR041694">
    <property type="entry name" value="ADH_N_2"/>
</dbReference>
<proteinExistence type="predicted"/>
<feature type="domain" description="Enoyl reductase (ER)" evidence="2">
    <location>
        <begin position="53"/>
        <end position="335"/>
    </location>
</feature>
<accession>L8GYF9</accession>
<dbReference type="InterPro" id="IPR036291">
    <property type="entry name" value="NAD(P)-bd_dom_sf"/>
</dbReference>
<dbReference type="CDD" id="cd05288">
    <property type="entry name" value="PGDH"/>
    <property type="match status" value="1"/>
</dbReference>
<dbReference type="InterPro" id="IPR011032">
    <property type="entry name" value="GroES-like_sf"/>
</dbReference>
<dbReference type="Pfam" id="PF00107">
    <property type="entry name" value="ADH_zinc_N"/>
    <property type="match status" value="1"/>
</dbReference>
<dbReference type="InterPro" id="IPR020843">
    <property type="entry name" value="ER"/>
</dbReference>
<dbReference type="Gene3D" id="3.90.180.10">
    <property type="entry name" value="Medium-chain alcohol dehydrogenases, catalytic domain"/>
    <property type="match status" value="1"/>
</dbReference>
<name>L8GYF9_ACACF</name>
<keyword evidence="1" id="KW-0560">Oxidoreductase</keyword>
<dbReference type="AlphaFoldDB" id="L8GYF9"/>
<evidence type="ECO:0000256" key="1">
    <source>
        <dbReference type="ARBA" id="ARBA00023002"/>
    </source>
</evidence>
<gene>
    <name evidence="3" type="ORF">ACA1_315630</name>
</gene>
<keyword evidence="4" id="KW-1185">Reference proteome</keyword>
<dbReference type="SUPFAM" id="SSF51735">
    <property type="entry name" value="NAD(P)-binding Rossmann-fold domains"/>
    <property type="match status" value="1"/>
</dbReference>
<dbReference type="KEGG" id="acan:ACA1_315630"/>
<dbReference type="GeneID" id="14918779"/>
<dbReference type="InterPro" id="IPR045010">
    <property type="entry name" value="MDR_fam"/>
</dbReference>
<dbReference type="VEuPathDB" id="AmoebaDB:ACA1_315630"/>
<protein>
    <submittedName>
        <fullName evidence="3">Oxidoreductase, zincbinding dehydrogenase superfamily protein</fullName>
    </submittedName>
</protein>
<dbReference type="GO" id="GO:0016628">
    <property type="term" value="F:oxidoreductase activity, acting on the CH-CH group of donors, NAD or NADP as acceptor"/>
    <property type="evidence" value="ECO:0007669"/>
    <property type="project" value="InterPro"/>
</dbReference>
<dbReference type="RefSeq" id="XP_004340044.1">
    <property type="nucleotide sequence ID" value="XM_004339996.1"/>
</dbReference>
<dbReference type="Proteomes" id="UP000011083">
    <property type="component" value="Unassembled WGS sequence"/>
</dbReference>
<dbReference type="PANTHER" id="PTHR43205">
    <property type="entry name" value="PROSTAGLANDIN REDUCTASE"/>
    <property type="match status" value="1"/>
</dbReference>